<sequence>MRASPTWKSDNLIFPLTLKSLAHFQSLGNPAHQSKICFSTYIPVLSSSCLAPQPVWAKPLDVRGYGSTPSPTYTSRGTGVSPYPTNFTSGGHGSGDSIPTPTPPHICISSFFPTYYTGSAGSESGGGSSAPMATSTAVLPTVNGGAAGNYVACTLGALYCAVGKTAACCVIPVVLYSFFISEERAYIASWRAKMFSASAFKVFRSMIPSASRRVIYSTA</sequence>
<name>A0A9P8ZVV5_9PEZI</name>
<dbReference type="GeneID" id="70129093"/>
<dbReference type="EMBL" id="JAGPXC010000005">
    <property type="protein sequence ID" value="KAH6652980.1"/>
    <property type="molecule type" value="Genomic_DNA"/>
</dbReference>
<gene>
    <name evidence="1" type="ORF">BKA67DRAFT_536684</name>
</gene>
<reference evidence="1" key="1">
    <citation type="journal article" date="2021" name="Nat. Commun.">
        <title>Genetic determinants of endophytism in the Arabidopsis root mycobiome.</title>
        <authorList>
            <person name="Mesny F."/>
            <person name="Miyauchi S."/>
            <person name="Thiergart T."/>
            <person name="Pickel B."/>
            <person name="Atanasova L."/>
            <person name="Karlsson M."/>
            <person name="Huettel B."/>
            <person name="Barry K.W."/>
            <person name="Haridas S."/>
            <person name="Chen C."/>
            <person name="Bauer D."/>
            <person name="Andreopoulos W."/>
            <person name="Pangilinan J."/>
            <person name="LaButti K."/>
            <person name="Riley R."/>
            <person name="Lipzen A."/>
            <person name="Clum A."/>
            <person name="Drula E."/>
            <person name="Henrissat B."/>
            <person name="Kohler A."/>
            <person name="Grigoriev I.V."/>
            <person name="Martin F.M."/>
            <person name="Hacquard S."/>
        </authorList>
    </citation>
    <scope>NUCLEOTIDE SEQUENCE</scope>
    <source>
        <strain evidence="1">MPI-SDFR-AT-0073</strain>
    </source>
</reference>
<evidence type="ECO:0000313" key="1">
    <source>
        <dbReference type="EMBL" id="KAH6652980.1"/>
    </source>
</evidence>
<dbReference type="Proteomes" id="UP000758603">
    <property type="component" value="Unassembled WGS sequence"/>
</dbReference>
<comment type="caution">
    <text evidence="1">The sequence shown here is derived from an EMBL/GenBank/DDBJ whole genome shotgun (WGS) entry which is preliminary data.</text>
</comment>
<proteinExistence type="predicted"/>
<organism evidence="1 2">
    <name type="scientific">Truncatella angustata</name>
    <dbReference type="NCBI Taxonomy" id="152316"/>
    <lineage>
        <taxon>Eukaryota</taxon>
        <taxon>Fungi</taxon>
        <taxon>Dikarya</taxon>
        <taxon>Ascomycota</taxon>
        <taxon>Pezizomycotina</taxon>
        <taxon>Sordariomycetes</taxon>
        <taxon>Xylariomycetidae</taxon>
        <taxon>Amphisphaeriales</taxon>
        <taxon>Sporocadaceae</taxon>
        <taxon>Truncatella</taxon>
    </lineage>
</organism>
<dbReference type="AlphaFoldDB" id="A0A9P8ZVV5"/>
<keyword evidence="2" id="KW-1185">Reference proteome</keyword>
<accession>A0A9P8ZVV5</accession>
<evidence type="ECO:0000313" key="2">
    <source>
        <dbReference type="Proteomes" id="UP000758603"/>
    </source>
</evidence>
<protein>
    <submittedName>
        <fullName evidence="1">Uncharacterized protein</fullName>
    </submittedName>
</protein>
<dbReference type="RefSeq" id="XP_045957257.1">
    <property type="nucleotide sequence ID" value="XM_046100201.1"/>
</dbReference>